<feature type="transmembrane region" description="Helical" evidence="6">
    <location>
        <begin position="473"/>
        <end position="496"/>
    </location>
</feature>
<evidence type="ECO:0000259" key="8">
    <source>
        <dbReference type="Pfam" id="PF13567"/>
    </source>
</evidence>
<feature type="domain" description="DUF4131" evidence="8">
    <location>
        <begin position="70"/>
        <end position="238"/>
    </location>
</feature>
<feature type="transmembrane region" description="Helical" evidence="6">
    <location>
        <begin position="301"/>
        <end position="323"/>
    </location>
</feature>
<dbReference type="PANTHER" id="PTHR30619:SF1">
    <property type="entry name" value="RECOMBINATION PROTEIN 2"/>
    <property type="match status" value="1"/>
</dbReference>
<dbReference type="Pfam" id="PF13567">
    <property type="entry name" value="DUF4131"/>
    <property type="match status" value="1"/>
</dbReference>
<feature type="transmembrane region" description="Helical" evidence="6">
    <location>
        <begin position="542"/>
        <end position="559"/>
    </location>
</feature>
<feature type="transmembrane region" description="Helical" evidence="6">
    <location>
        <begin position="385"/>
        <end position="402"/>
    </location>
</feature>
<feature type="transmembrane region" description="Helical" evidence="6">
    <location>
        <begin position="73"/>
        <end position="97"/>
    </location>
</feature>
<evidence type="ECO:0000256" key="6">
    <source>
        <dbReference type="SAM" id="Phobius"/>
    </source>
</evidence>
<dbReference type="PANTHER" id="PTHR30619">
    <property type="entry name" value="DNA INTERNALIZATION/COMPETENCE PROTEIN COMEC/REC2"/>
    <property type="match status" value="1"/>
</dbReference>
<dbReference type="InterPro" id="IPR004477">
    <property type="entry name" value="ComEC_N"/>
</dbReference>
<feature type="transmembrane region" description="Helical" evidence="6">
    <location>
        <begin position="47"/>
        <end position="67"/>
    </location>
</feature>
<evidence type="ECO:0000313" key="9">
    <source>
        <dbReference type="EMBL" id="RJE83194.1"/>
    </source>
</evidence>
<dbReference type="NCBIfam" id="TIGR00360">
    <property type="entry name" value="ComEC_N-term"/>
    <property type="match status" value="1"/>
</dbReference>
<dbReference type="EMBL" id="QZCG01000012">
    <property type="protein sequence ID" value="RJE83194.1"/>
    <property type="molecule type" value="Genomic_DNA"/>
</dbReference>
<name>A0A418SQE2_9RHOB</name>
<dbReference type="GO" id="GO:0005886">
    <property type="term" value="C:plasma membrane"/>
    <property type="evidence" value="ECO:0007669"/>
    <property type="project" value="UniProtKB-SubCell"/>
</dbReference>
<comment type="subcellular location">
    <subcellularLocation>
        <location evidence="1">Cell membrane</location>
        <topology evidence="1">Multi-pass membrane protein</topology>
    </subcellularLocation>
</comment>
<dbReference type="InterPro" id="IPR052159">
    <property type="entry name" value="Competence_DNA_uptake"/>
</dbReference>
<gene>
    <name evidence="9" type="ORF">D3P04_17240</name>
</gene>
<evidence type="ECO:0000256" key="4">
    <source>
        <dbReference type="ARBA" id="ARBA00022989"/>
    </source>
</evidence>
<dbReference type="InterPro" id="IPR025405">
    <property type="entry name" value="DUF4131"/>
</dbReference>
<feature type="transmembrane region" description="Helical" evidence="6">
    <location>
        <begin position="438"/>
        <end position="461"/>
    </location>
</feature>
<keyword evidence="3 6" id="KW-0812">Transmembrane</keyword>
<protein>
    <submittedName>
        <fullName evidence="9">ComEC family competence protein</fullName>
    </submittedName>
</protein>
<comment type="caution">
    <text evidence="9">The sequence shown here is derived from an EMBL/GenBank/DDBJ whole genome shotgun (WGS) entry which is preliminary data.</text>
</comment>
<dbReference type="OrthoDB" id="9790149at2"/>
<accession>A0A418SQE2</accession>
<dbReference type="Pfam" id="PF03772">
    <property type="entry name" value="Competence"/>
    <property type="match status" value="1"/>
</dbReference>
<keyword evidence="2" id="KW-1003">Cell membrane</keyword>
<keyword evidence="5 6" id="KW-0472">Membrane</keyword>
<keyword evidence="10" id="KW-1185">Reference proteome</keyword>
<reference evidence="10" key="1">
    <citation type="submission" date="2018-09" db="EMBL/GenBank/DDBJ databases">
        <title>Acidovorax cavernicola nov. sp. isolated from Gruta de las Maravillas (Aracena, Spain).</title>
        <authorList>
            <person name="Jurado V."/>
            <person name="Gutierrez-Patricio S."/>
            <person name="Gonzalez-Pimentel J.L."/>
            <person name="Miller A.Z."/>
            <person name="Laiz L."/>
            <person name="Saiz-Jimenez C."/>
        </authorList>
    </citation>
    <scope>NUCLEOTIDE SEQUENCE [LARGE SCALE GENOMIC DNA]</scope>
    <source>
        <strain evidence="10">1011MAR3C25</strain>
    </source>
</reference>
<sequence length="735" mass="78120">MTVFPGNGTVPAAQPVSPPAQGFAPAHMNGKGHTGSRRSGPALVSRAGLLPWLPCCLATGIGIWFALPSAPTGWSWLLLTIAAVSGLIFRHSMILLATKGRIGWQLAETTRNCSFAISLIAAGVGLMGIRSAHVAAPVLGWRYYGPVEGMVVQIDRSTRDRIRLTLDQVVLQDISQKRTPRRVRLSLMDQAAVTLPALGERIRLTGHLGPPPGPASPHGFDFRWNAWFSGLGAVGYTRLPSVNLAPPEGGKWRMHRLRMAISAQMQQQIGGQKGAVAAALMTGDRSGILEATNQIMRGSNLYHIISISGLHMGMLAGFVYAAFRYAMVGLQAAGTGRSLPAHKIAAIFALLAAATYLWLSGGGVATERAFIMVAVMLGAILADRRAISLRTVALAATIILLLRPEALTSPGFQMSFAATVALILVYGLWSRIACHIPVWLRPFAMLVTSSLIAGMATAPIAAAHFNQMTHYGLLANLLVVPVMGTLVMPAGVIAALLAPFGLAGPALWIMGLGTEWMLFMAEWIAGLDGAVTAIIQPAPQVLSLLGAGAVLLVLCWRPWKTLRRLAAPLSGCVIGITMAAAAGFLWVRTERPMLLIASQGEAAGLMTPAGRALSKPAGGSFTARIWLRQDGDIATQEESAKRPGWSGDRKQRYAMLPGGWEVWHFTGKGSGAQAAAACLPMRIVIATERTGLKKRDQQCLLFDHYALRYSGSVAIDFKAGNPVVQTVSTVHRSPG</sequence>
<dbReference type="AlphaFoldDB" id="A0A418SQE2"/>
<feature type="transmembrane region" description="Helical" evidence="6">
    <location>
        <begin position="414"/>
        <end position="432"/>
    </location>
</feature>
<dbReference type="RefSeq" id="WP_119751052.1">
    <property type="nucleotide sequence ID" value="NZ_QZCG01000012.1"/>
</dbReference>
<proteinExistence type="predicted"/>
<evidence type="ECO:0000259" key="7">
    <source>
        <dbReference type="Pfam" id="PF03772"/>
    </source>
</evidence>
<feature type="transmembrane region" description="Helical" evidence="6">
    <location>
        <begin position="344"/>
        <end position="365"/>
    </location>
</feature>
<evidence type="ECO:0000256" key="1">
    <source>
        <dbReference type="ARBA" id="ARBA00004651"/>
    </source>
</evidence>
<evidence type="ECO:0000256" key="3">
    <source>
        <dbReference type="ARBA" id="ARBA00022692"/>
    </source>
</evidence>
<keyword evidence="4 6" id="KW-1133">Transmembrane helix</keyword>
<feature type="domain" description="ComEC/Rec2-related protein" evidence="7">
    <location>
        <begin position="280"/>
        <end position="558"/>
    </location>
</feature>
<evidence type="ECO:0000256" key="5">
    <source>
        <dbReference type="ARBA" id="ARBA00023136"/>
    </source>
</evidence>
<dbReference type="Proteomes" id="UP000284202">
    <property type="component" value="Unassembled WGS sequence"/>
</dbReference>
<evidence type="ECO:0000256" key="2">
    <source>
        <dbReference type="ARBA" id="ARBA00022475"/>
    </source>
</evidence>
<evidence type="ECO:0000313" key="10">
    <source>
        <dbReference type="Proteomes" id="UP000284202"/>
    </source>
</evidence>
<organism evidence="9 10">
    <name type="scientific">Paracoccus onubensis</name>
    <dbReference type="NCBI Taxonomy" id="1675788"/>
    <lineage>
        <taxon>Bacteria</taxon>
        <taxon>Pseudomonadati</taxon>
        <taxon>Pseudomonadota</taxon>
        <taxon>Alphaproteobacteria</taxon>
        <taxon>Rhodobacterales</taxon>
        <taxon>Paracoccaceae</taxon>
        <taxon>Paracoccus</taxon>
    </lineage>
</organism>
<feature type="transmembrane region" description="Helical" evidence="6">
    <location>
        <begin position="565"/>
        <end position="587"/>
    </location>
</feature>